<dbReference type="STRING" id="6832.A0A553PC81"/>
<evidence type="ECO:0000256" key="4">
    <source>
        <dbReference type="ARBA" id="ARBA00022833"/>
    </source>
</evidence>
<feature type="region of interest" description="Disordered" evidence="7">
    <location>
        <begin position="671"/>
        <end position="691"/>
    </location>
</feature>
<reference evidence="9 10" key="1">
    <citation type="journal article" date="2018" name="Nat. Ecol. Evol.">
        <title>Genomic signatures of mitonuclear coevolution across populations of Tigriopus californicus.</title>
        <authorList>
            <person name="Barreto F.S."/>
            <person name="Watson E.T."/>
            <person name="Lima T.G."/>
            <person name="Willett C.S."/>
            <person name="Edmands S."/>
            <person name="Li W."/>
            <person name="Burton R.S."/>
        </authorList>
    </citation>
    <scope>NUCLEOTIDE SEQUENCE [LARGE SCALE GENOMIC DNA]</scope>
    <source>
        <strain evidence="9 10">San Diego</strain>
    </source>
</reference>
<dbReference type="GO" id="GO:0031490">
    <property type="term" value="F:chromatin DNA binding"/>
    <property type="evidence" value="ECO:0007669"/>
    <property type="project" value="TreeGrafter"/>
</dbReference>
<dbReference type="InterPro" id="IPR013083">
    <property type="entry name" value="Znf_RING/FYVE/PHD"/>
</dbReference>
<accession>A0A553PC81</accession>
<evidence type="ECO:0000313" key="10">
    <source>
        <dbReference type="Proteomes" id="UP000318571"/>
    </source>
</evidence>
<keyword evidence="5" id="KW-0805">Transcription regulation</keyword>
<comment type="similarity">
    <text evidence="1">Belongs to the VEFS (VRN2-EMF2-FIS2-SU(Z)12) family.</text>
</comment>
<feature type="compositionally biased region" description="Basic residues" evidence="7">
    <location>
        <begin position="369"/>
        <end position="387"/>
    </location>
</feature>
<gene>
    <name evidence="9" type="ORF">TCAL_00685</name>
</gene>
<dbReference type="AlphaFoldDB" id="A0A553PC81"/>
<evidence type="ECO:0000256" key="7">
    <source>
        <dbReference type="SAM" id="MobiDB-lite"/>
    </source>
</evidence>
<comment type="caution">
    <text evidence="9">The sequence shown here is derived from an EMBL/GenBank/DDBJ whole genome shotgun (WGS) entry which is preliminary data.</text>
</comment>
<dbReference type="Gene3D" id="3.30.40.10">
    <property type="entry name" value="Zinc/RING finger domain, C3HC4 (zinc finger)"/>
    <property type="match status" value="1"/>
</dbReference>
<keyword evidence="2" id="KW-0479">Metal-binding</keyword>
<evidence type="ECO:0000256" key="6">
    <source>
        <dbReference type="ARBA" id="ARBA00023163"/>
    </source>
</evidence>
<dbReference type="GO" id="GO:0008270">
    <property type="term" value="F:zinc ion binding"/>
    <property type="evidence" value="ECO:0007669"/>
    <property type="project" value="UniProtKB-KW"/>
</dbReference>
<evidence type="ECO:0000256" key="5">
    <source>
        <dbReference type="ARBA" id="ARBA00023015"/>
    </source>
</evidence>
<keyword evidence="3" id="KW-0863">Zinc-finger</keyword>
<dbReference type="InterPro" id="IPR019135">
    <property type="entry name" value="Polycomb_protein_VEFS-Box"/>
</dbReference>
<feature type="compositionally biased region" description="Low complexity" evidence="7">
    <location>
        <begin position="279"/>
        <end position="298"/>
    </location>
</feature>
<sequence length="853" mass="94056">MRLWRRIMSGVPSSLTASLSSLSSSLARTFSEGKIRRAQAEAQGVRVVDEAVHSSLSSVGVDEDQRTETGQESGDTMSLRCSLCRKNQLPTPNGRPSCSFNYQLVAISPVILVHKMCLESAHGLPRRSICDYSEDEVTREIQRCLSLSCCYCQASGAFVQCAQMDCQDSFHLSCFYDQARPQNKGSPSSCSKAMCRSHFAIATTEASPVKPKRPIRKASRPSKSPTKSLRPMMSPIKDMRAVFCRAVDSHLSEKSSPKRTARSPLGPKQKLTAPDLPRSSKSTSSSNLSLSCCSSKPPSGKENRTTRVGTKSRMKESWIIEGKPAPEKHKKKLTLKKPALKSKKTITTGKGIKKQKQAKSDVPANKTKSSVKGRKVKRGTKGGVKKPNVRLAAQPYSTGSQVVLTNAPSSPAKKFVENKSPFIRPVAPSASDLKLKSNKKVKRNLSKHFNANSLPNGLNKIARGPLSNKEIQQARNQFRVKKLVKKINAEHKPISERQLFHISNNQPVRHEVGESEYEENYQWLVDNSNRQIDDFLDLNSGEKGFMKLWNTFLHHNPCYGDRMLVILLEKFIQETAPTILAKNLYRNFVLHVTNLHDFGSLDQDLLSHMINRMRLALYNCVSQGSPIYDIASTAEPLNVNTLTSSIPSSITDDQDVTVTDHTIEKPWTSDENTALVEPTPNPSESAGLNISGGNTSLSAHWSRNRRIRYAARFSSSNDPSVNNLRLSSCCPSTSPSVSSGSSMEGSVSYTSDSAIDSISDLSSLDSISPTSGRTRSASKLSILEAVVYCGSDRFQTRRRRALAQGDFNPSRKRKMSFEAIPDLQQPSTKRLRPSPGEVGIFATQHRSPGKAIL</sequence>
<evidence type="ECO:0000256" key="2">
    <source>
        <dbReference type="ARBA" id="ARBA00022723"/>
    </source>
</evidence>
<keyword evidence="4" id="KW-0862">Zinc</keyword>
<name>A0A553PC81_TIGCA</name>
<proteinExistence type="inferred from homology"/>
<keyword evidence="6" id="KW-0804">Transcription</keyword>
<feature type="compositionally biased region" description="Polar residues" evidence="7">
    <location>
        <begin position="682"/>
        <end position="691"/>
    </location>
</feature>
<evidence type="ECO:0000259" key="8">
    <source>
        <dbReference type="Pfam" id="PF09733"/>
    </source>
</evidence>
<feature type="compositionally biased region" description="Basic residues" evidence="7">
    <location>
        <begin position="210"/>
        <end position="220"/>
    </location>
</feature>
<dbReference type="CDD" id="cd21521">
    <property type="entry name" value="VEFS-box"/>
    <property type="match status" value="1"/>
</dbReference>
<dbReference type="PANTHER" id="PTHR22597:SF0">
    <property type="entry name" value="POLYCOMB PROTEIN SUZ12"/>
    <property type="match status" value="1"/>
</dbReference>
<feature type="region of interest" description="Disordered" evidence="7">
    <location>
        <begin position="249"/>
        <end position="387"/>
    </location>
</feature>
<dbReference type="Proteomes" id="UP000318571">
    <property type="component" value="Chromosome 2"/>
</dbReference>
<keyword evidence="10" id="KW-1185">Reference proteome</keyword>
<feature type="region of interest" description="Disordered" evidence="7">
    <location>
        <begin position="206"/>
        <end position="232"/>
    </location>
</feature>
<evidence type="ECO:0000256" key="1">
    <source>
        <dbReference type="ARBA" id="ARBA00007416"/>
    </source>
</evidence>
<organism evidence="9 10">
    <name type="scientific">Tigriopus californicus</name>
    <name type="common">Marine copepod</name>
    <dbReference type="NCBI Taxonomy" id="6832"/>
    <lineage>
        <taxon>Eukaryota</taxon>
        <taxon>Metazoa</taxon>
        <taxon>Ecdysozoa</taxon>
        <taxon>Arthropoda</taxon>
        <taxon>Crustacea</taxon>
        <taxon>Multicrustacea</taxon>
        <taxon>Hexanauplia</taxon>
        <taxon>Copepoda</taxon>
        <taxon>Harpacticoida</taxon>
        <taxon>Harpacticidae</taxon>
        <taxon>Tigriopus</taxon>
    </lineage>
</organism>
<dbReference type="GO" id="GO:0016586">
    <property type="term" value="C:RSC-type complex"/>
    <property type="evidence" value="ECO:0007669"/>
    <property type="project" value="TreeGrafter"/>
</dbReference>
<dbReference type="EMBL" id="VCGU01000005">
    <property type="protein sequence ID" value="TRY75283.1"/>
    <property type="molecule type" value="Genomic_DNA"/>
</dbReference>
<dbReference type="Pfam" id="PF09733">
    <property type="entry name" value="VEFS-Box"/>
    <property type="match status" value="1"/>
</dbReference>
<feature type="compositionally biased region" description="Basic residues" evidence="7">
    <location>
        <begin position="328"/>
        <end position="344"/>
    </location>
</feature>
<dbReference type="PANTHER" id="PTHR22597">
    <property type="entry name" value="POLYCOMB GROUP PROTEIN"/>
    <property type="match status" value="1"/>
</dbReference>
<evidence type="ECO:0000313" key="9">
    <source>
        <dbReference type="EMBL" id="TRY75283.1"/>
    </source>
</evidence>
<evidence type="ECO:0000256" key="3">
    <source>
        <dbReference type="ARBA" id="ARBA00022771"/>
    </source>
</evidence>
<protein>
    <recommendedName>
        <fullName evidence="8">Polycomb protein VEFS-Box domain-containing protein</fullName>
    </recommendedName>
</protein>
<feature type="domain" description="Polycomb protein VEFS-Box" evidence="8">
    <location>
        <begin position="494"/>
        <end position="603"/>
    </location>
</feature>